<evidence type="ECO:0000313" key="14">
    <source>
        <dbReference type="Proteomes" id="UP001171111"/>
    </source>
</evidence>
<gene>
    <name evidence="8 13" type="primary">hemA</name>
    <name evidence="13" type="ORF">Q2362_07550</name>
</gene>
<dbReference type="PROSITE" id="PS00018">
    <property type="entry name" value="EF_HAND_1"/>
    <property type="match status" value="1"/>
</dbReference>
<evidence type="ECO:0000256" key="8">
    <source>
        <dbReference type="HAMAP-Rule" id="MF_00087"/>
    </source>
</evidence>
<comment type="function">
    <text evidence="8">Catalyzes the NADPH-dependent reduction of glutamyl-tRNA(Glu) to glutamate 1-semialdehyde (GSA).</text>
</comment>
<dbReference type="InterPro" id="IPR036343">
    <property type="entry name" value="GluRdtase_N_sf"/>
</dbReference>
<dbReference type="InterPro" id="IPR018214">
    <property type="entry name" value="GluRdtase_CS"/>
</dbReference>
<feature type="binding site" evidence="8">
    <location>
        <position position="121"/>
    </location>
    <ligand>
        <name>substrate</name>
    </ligand>
</feature>
<dbReference type="Gene3D" id="3.40.50.720">
    <property type="entry name" value="NAD(P)-binding Rossmann-like Domain"/>
    <property type="match status" value="1"/>
</dbReference>
<keyword evidence="5 8" id="KW-0560">Oxidoreductase</keyword>
<evidence type="ECO:0000259" key="10">
    <source>
        <dbReference type="Pfam" id="PF00745"/>
    </source>
</evidence>
<evidence type="ECO:0000256" key="1">
    <source>
        <dbReference type="ARBA" id="ARBA00005059"/>
    </source>
</evidence>
<dbReference type="RefSeq" id="WP_302244711.1">
    <property type="nucleotide sequence ID" value="NZ_JAULJQ010000009.1"/>
</dbReference>
<evidence type="ECO:0000256" key="2">
    <source>
        <dbReference type="ARBA" id="ARBA00005916"/>
    </source>
</evidence>
<dbReference type="InterPro" id="IPR015895">
    <property type="entry name" value="4pyrrol_synth_GluRdtase_N"/>
</dbReference>
<evidence type="ECO:0000256" key="4">
    <source>
        <dbReference type="ARBA" id="ARBA00022857"/>
    </source>
</evidence>
<evidence type="ECO:0000256" key="9">
    <source>
        <dbReference type="RuleBase" id="RU000584"/>
    </source>
</evidence>
<reference evidence="13 14" key="1">
    <citation type="submission" date="2023-06" db="EMBL/GenBank/DDBJ databases">
        <title>Campylobacter magnum sp. nov., isolated from cecal contents of domestic pigs (Sus scrofa domesticus).</title>
        <authorList>
            <person name="Papic B."/>
            <person name="Gruntar I."/>
        </authorList>
    </citation>
    <scope>NUCLEOTIDE SEQUENCE [LARGE SCALE GENOMIC DNA]</scope>
    <source>
        <strain evidence="14">34484-21</strain>
    </source>
</reference>
<protein>
    <recommendedName>
        <fullName evidence="3 8">Glutamyl-tRNA reductase</fullName>
        <shortName evidence="8">GluTR</shortName>
        <ecNumber evidence="3 8">1.2.1.70</ecNumber>
    </recommendedName>
</protein>
<dbReference type="InterPro" id="IPR015896">
    <property type="entry name" value="4pyrrol_synth_GluRdtase_dimer"/>
</dbReference>
<feature type="active site" description="Nucleophile" evidence="8">
    <location>
        <position position="51"/>
    </location>
</feature>
<dbReference type="SUPFAM" id="SSF51735">
    <property type="entry name" value="NAD(P)-binding Rossmann-fold domains"/>
    <property type="match status" value="1"/>
</dbReference>
<dbReference type="EMBL" id="JAULJQ010000009">
    <property type="protein sequence ID" value="MDO2409940.1"/>
    <property type="molecule type" value="Genomic_DNA"/>
</dbReference>
<dbReference type="InterPro" id="IPR036453">
    <property type="entry name" value="GluRdtase_dimer_dom_sf"/>
</dbReference>
<comment type="miscellaneous">
    <text evidence="8">During catalysis, the active site Cys acts as a nucleophile attacking the alpha-carbonyl group of tRNA-bound glutamate with the formation of a thioester intermediate between enzyme and glutamate, and the concomitant release of tRNA(Glu). The thioester intermediate is finally reduced by direct hydride transfer from NADPH, to form the product GSA.</text>
</comment>
<feature type="binding site" evidence="8">
    <location>
        <begin position="194"/>
        <end position="199"/>
    </location>
    <ligand>
        <name>NADP(+)</name>
        <dbReference type="ChEBI" id="CHEBI:58349"/>
    </ligand>
</feature>
<evidence type="ECO:0000256" key="5">
    <source>
        <dbReference type="ARBA" id="ARBA00023002"/>
    </source>
</evidence>
<dbReference type="Pfam" id="PF01488">
    <property type="entry name" value="Shikimate_DH"/>
    <property type="match status" value="1"/>
</dbReference>
<feature type="domain" description="Tetrapyrrole biosynthesis glutamyl-tRNA reductase dimerisation" evidence="10">
    <location>
        <begin position="320"/>
        <end position="413"/>
    </location>
</feature>
<keyword evidence="14" id="KW-1185">Reference proteome</keyword>
<evidence type="ECO:0000259" key="12">
    <source>
        <dbReference type="Pfam" id="PF05201"/>
    </source>
</evidence>
<comment type="pathway">
    <text evidence="1 8 9">Porphyrin-containing compound metabolism; protoporphyrin-IX biosynthesis; 5-aminolevulinate from L-glutamyl-tRNA(Glu): step 1/2.</text>
</comment>
<organism evidence="13 14">
    <name type="scientific">Campylobacter magnus</name>
    <dbReference type="NCBI Taxonomy" id="3026462"/>
    <lineage>
        <taxon>Bacteria</taxon>
        <taxon>Pseudomonadati</taxon>
        <taxon>Campylobacterota</taxon>
        <taxon>Epsilonproteobacteria</taxon>
        <taxon>Campylobacterales</taxon>
        <taxon>Campylobacteraceae</taxon>
        <taxon>Campylobacter</taxon>
    </lineage>
</organism>
<dbReference type="EC" id="1.2.1.70" evidence="3 8"/>
<evidence type="ECO:0000256" key="3">
    <source>
        <dbReference type="ARBA" id="ARBA00012970"/>
    </source>
</evidence>
<dbReference type="PIRSF" id="PIRSF000445">
    <property type="entry name" value="4pyrrol_synth_GluRdtase"/>
    <property type="match status" value="1"/>
</dbReference>
<dbReference type="Gene3D" id="3.30.460.30">
    <property type="entry name" value="Glutamyl-tRNA reductase, N-terminal domain"/>
    <property type="match status" value="1"/>
</dbReference>
<dbReference type="NCBIfam" id="TIGR01035">
    <property type="entry name" value="hemA"/>
    <property type="match status" value="1"/>
</dbReference>
<evidence type="ECO:0000313" key="13">
    <source>
        <dbReference type="EMBL" id="MDO2409940.1"/>
    </source>
</evidence>
<dbReference type="SUPFAM" id="SSF69075">
    <property type="entry name" value="Glutamyl tRNA-reductase dimerization domain"/>
    <property type="match status" value="1"/>
</dbReference>
<feature type="site" description="Important for activity" evidence="8">
    <location>
        <position position="100"/>
    </location>
</feature>
<feature type="binding site" evidence="8">
    <location>
        <begin position="50"/>
        <end position="53"/>
    </location>
    <ligand>
        <name>substrate</name>
    </ligand>
</feature>
<comment type="caution">
    <text evidence="13">The sequence shown here is derived from an EMBL/GenBank/DDBJ whole genome shotgun (WGS) entry which is preliminary data.</text>
</comment>
<evidence type="ECO:0000256" key="6">
    <source>
        <dbReference type="ARBA" id="ARBA00023244"/>
    </source>
</evidence>
<dbReference type="SUPFAM" id="SSF69742">
    <property type="entry name" value="Glutamyl tRNA-reductase catalytic, N-terminal domain"/>
    <property type="match status" value="1"/>
</dbReference>
<dbReference type="GO" id="GO:0008883">
    <property type="term" value="F:glutamyl-tRNA reductase activity"/>
    <property type="evidence" value="ECO:0007669"/>
    <property type="project" value="UniProtKB-EC"/>
</dbReference>
<comment type="catalytic activity">
    <reaction evidence="7 8 9">
        <text>(S)-4-amino-5-oxopentanoate + tRNA(Glu) + NADP(+) = L-glutamyl-tRNA(Glu) + NADPH + H(+)</text>
        <dbReference type="Rhea" id="RHEA:12344"/>
        <dbReference type="Rhea" id="RHEA-COMP:9663"/>
        <dbReference type="Rhea" id="RHEA-COMP:9680"/>
        <dbReference type="ChEBI" id="CHEBI:15378"/>
        <dbReference type="ChEBI" id="CHEBI:57501"/>
        <dbReference type="ChEBI" id="CHEBI:57783"/>
        <dbReference type="ChEBI" id="CHEBI:58349"/>
        <dbReference type="ChEBI" id="CHEBI:78442"/>
        <dbReference type="ChEBI" id="CHEBI:78520"/>
        <dbReference type="EC" id="1.2.1.70"/>
    </reaction>
</comment>
<dbReference type="PROSITE" id="PS00747">
    <property type="entry name" value="GLUTR"/>
    <property type="match status" value="1"/>
</dbReference>
<sequence>MQYLIISFTHKNTDIALRERLALNSDTKKKEILRLICAAQNISECMAISTCNRVELIAVCDDTTSATKHILNALKVITGVDFETLEYYASVYEGSGAIHHLFSVASSLDSLVVGENQIAGQLKEAFRFAYESANAGGELSFLIHWAFKTAAKVKSLTQISKNPVSISSVAVTKAKEIYENMGASLGGMSAVVVGAGQMASLLAKHLVAAHTNVIIVNRSKQRADALASELGSLASVEDWDELAELINRYALIFVATAAPKAIITDELIEERDFRRYIFDICVPRNVDVKESFNIDIYAVDDLDEIVKGNIALRQEEATAAFGIVNDGVAEFFKAIKQKHSAPSIKALRQRAKDICESELEKAIKHGYLKRSDENEARKLLHQVFKAFLHKPTVRLKDRNDSDTISALEFLFDLEITSKDKTQF</sequence>
<feature type="binding site" evidence="8">
    <location>
        <position position="110"/>
    </location>
    <ligand>
        <name>substrate</name>
    </ligand>
</feature>
<feature type="binding site" evidence="8">
    <location>
        <begin position="115"/>
        <end position="117"/>
    </location>
    <ligand>
        <name>substrate</name>
    </ligand>
</feature>
<dbReference type="PANTHER" id="PTHR43013">
    <property type="entry name" value="GLUTAMYL-TRNA REDUCTASE"/>
    <property type="match status" value="1"/>
</dbReference>
<dbReference type="InterPro" id="IPR000343">
    <property type="entry name" value="4pyrrol_synth_GluRdtase"/>
</dbReference>
<comment type="domain">
    <text evidence="8">Possesses an unusual extended V-shaped dimeric structure with each monomer consisting of three distinct domains arranged along a curved 'spinal' alpha-helix. The N-terminal catalytic domain specifically recognizes the glutamate moiety of the substrate. The second domain is the NADPH-binding domain, and the third C-terminal domain is responsible for dimerization.</text>
</comment>
<feature type="domain" description="Quinate/shikimate 5-dehydrogenase/glutamyl-tRNA reductase" evidence="11">
    <location>
        <begin position="184"/>
        <end position="305"/>
    </location>
</feature>
<dbReference type="CDD" id="cd05213">
    <property type="entry name" value="NAD_bind_Glutamyl_tRNA_reduct"/>
    <property type="match status" value="1"/>
</dbReference>
<dbReference type="HAMAP" id="MF_00087">
    <property type="entry name" value="Glu_tRNA_reductase"/>
    <property type="match status" value="1"/>
</dbReference>
<dbReference type="Proteomes" id="UP001171111">
    <property type="component" value="Unassembled WGS sequence"/>
</dbReference>
<keyword evidence="4 8" id="KW-0521">NADP</keyword>
<accession>A0ABT8T867</accession>
<dbReference type="InterPro" id="IPR006151">
    <property type="entry name" value="Shikm_DH/Glu-tRNA_Rdtase"/>
</dbReference>
<dbReference type="InterPro" id="IPR036291">
    <property type="entry name" value="NAD(P)-bd_dom_sf"/>
</dbReference>
<dbReference type="PANTHER" id="PTHR43013:SF1">
    <property type="entry name" value="GLUTAMYL-TRNA REDUCTASE"/>
    <property type="match status" value="1"/>
</dbReference>
<dbReference type="InterPro" id="IPR018247">
    <property type="entry name" value="EF_Hand_1_Ca_BS"/>
</dbReference>
<dbReference type="Pfam" id="PF05201">
    <property type="entry name" value="GlutR_N"/>
    <property type="match status" value="1"/>
</dbReference>
<evidence type="ECO:0000256" key="7">
    <source>
        <dbReference type="ARBA" id="ARBA00047464"/>
    </source>
</evidence>
<comment type="similarity">
    <text evidence="2 8 9">Belongs to the glutamyl-tRNA reductase family.</text>
</comment>
<name>A0ABT8T867_9BACT</name>
<feature type="domain" description="Glutamyl-tRNA reductase N-terminal" evidence="12">
    <location>
        <begin position="6"/>
        <end position="157"/>
    </location>
</feature>
<comment type="subunit">
    <text evidence="8">Homodimer.</text>
</comment>
<keyword evidence="6 8" id="KW-0627">Porphyrin biosynthesis</keyword>
<dbReference type="Pfam" id="PF00745">
    <property type="entry name" value="GlutR_dimer"/>
    <property type="match status" value="1"/>
</dbReference>
<proteinExistence type="inferred from homology"/>
<evidence type="ECO:0000259" key="11">
    <source>
        <dbReference type="Pfam" id="PF01488"/>
    </source>
</evidence>